<reference evidence="1 2" key="1">
    <citation type="journal article" date="2019" name="Nat. Ecol. Evol.">
        <title>Megaphylogeny resolves global patterns of mushroom evolution.</title>
        <authorList>
            <person name="Varga T."/>
            <person name="Krizsan K."/>
            <person name="Foldi C."/>
            <person name="Dima B."/>
            <person name="Sanchez-Garcia M."/>
            <person name="Sanchez-Ramirez S."/>
            <person name="Szollosi G.J."/>
            <person name="Szarkandi J.G."/>
            <person name="Papp V."/>
            <person name="Albert L."/>
            <person name="Andreopoulos W."/>
            <person name="Angelini C."/>
            <person name="Antonin V."/>
            <person name="Barry K.W."/>
            <person name="Bougher N.L."/>
            <person name="Buchanan P."/>
            <person name="Buyck B."/>
            <person name="Bense V."/>
            <person name="Catcheside P."/>
            <person name="Chovatia M."/>
            <person name="Cooper J."/>
            <person name="Damon W."/>
            <person name="Desjardin D."/>
            <person name="Finy P."/>
            <person name="Geml J."/>
            <person name="Haridas S."/>
            <person name="Hughes K."/>
            <person name="Justo A."/>
            <person name="Karasinski D."/>
            <person name="Kautmanova I."/>
            <person name="Kiss B."/>
            <person name="Kocsube S."/>
            <person name="Kotiranta H."/>
            <person name="LaButti K.M."/>
            <person name="Lechner B.E."/>
            <person name="Liimatainen K."/>
            <person name="Lipzen A."/>
            <person name="Lukacs Z."/>
            <person name="Mihaltcheva S."/>
            <person name="Morgado L.N."/>
            <person name="Niskanen T."/>
            <person name="Noordeloos M.E."/>
            <person name="Ohm R.A."/>
            <person name="Ortiz-Santana B."/>
            <person name="Ovrebo C."/>
            <person name="Racz N."/>
            <person name="Riley R."/>
            <person name="Savchenko A."/>
            <person name="Shiryaev A."/>
            <person name="Soop K."/>
            <person name="Spirin V."/>
            <person name="Szebenyi C."/>
            <person name="Tomsovsky M."/>
            <person name="Tulloss R.E."/>
            <person name="Uehling J."/>
            <person name="Grigoriev I.V."/>
            <person name="Vagvolgyi C."/>
            <person name="Papp T."/>
            <person name="Martin F.M."/>
            <person name="Miettinen O."/>
            <person name="Hibbett D.S."/>
            <person name="Nagy L.G."/>
        </authorList>
    </citation>
    <scope>NUCLEOTIDE SEQUENCE [LARGE SCALE GENOMIC DNA]</scope>
    <source>
        <strain evidence="1 2">NL-1719</strain>
    </source>
</reference>
<dbReference type="EMBL" id="ML208702">
    <property type="protein sequence ID" value="TFK61033.1"/>
    <property type="molecule type" value="Genomic_DNA"/>
</dbReference>
<dbReference type="Proteomes" id="UP000308600">
    <property type="component" value="Unassembled WGS sequence"/>
</dbReference>
<evidence type="ECO:0000313" key="2">
    <source>
        <dbReference type="Proteomes" id="UP000308600"/>
    </source>
</evidence>
<organism evidence="1 2">
    <name type="scientific">Pluteus cervinus</name>
    <dbReference type="NCBI Taxonomy" id="181527"/>
    <lineage>
        <taxon>Eukaryota</taxon>
        <taxon>Fungi</taxon>
        <taxon>Dikarya</taxon>
        <taxon>Basidiomycota</taxon>
        <taxon>Agaricomycotina</taxon>
        <taxon>Agaricomycetes</taxon>
        <taxon>Agaricomycetidae</taxon>
        <taxon>Agaricales</taxon>
        <taxon>Pluteineae</taxon>
        <taxon>Pluteaceae</taxon>
        <taxon>Pluteus</taxon>
    </lineage>
</organism>
<evidence type="ECO:0000313" key="1">
    <source>
        <dbReference type="EMBL" id="TFK61033.1"/>
    </source>
</evidence>
<sequence length="934" mass="104025">MATGKKYSISALLLVGFVFHLVYIGSVFDCYFTSPVVQGMKSYNTSSAQAKRLVLFVGDGLRADLLFNINPFPSISNSTETAAPHLRRLAEYRGAFGVSHTRVPTESRPGHVAIIGGMYEDVSAVTKGWKTNPVDFDSVFNQSSSTFSFGSPDILPMFAQGATPGKVKTWSYDEHEEDFTKESTLLDIWVFDQLKTLFNNATTDSSLNSELRAPRVIFFLHLLGLDMAGHSYRPHSAEYMKNIQAVDDIVRRTEGLMTDFFGDEDTSYIFTADHGMSVVGNHGDGHPDNTRTPLIAWGKGIRGPEPDSESSSHDAYSEPWKLGHLLRRDVEQADIACLMATLLGINWPVNGVGVLPDVDPTRPGYLSAVDGGASSARAALVNARVIIEHYARKHELKKTHTLFYKPFELLEDGLNEEIPYRTAELEKIEQLIANGDWYAARQTSADLIQAGLQGLHYLQTYDRTFIRLVVVVAYTGWAAYCSLYIFRPLENAKQSVNHSLLTVIFSLLLLGSWAAFAIQRSPWTFYLYTTFPCYFWHQVLVEGSVGITSAQLGYGNITKNVLRAIPVLGILQAMVAGYTHRSLWGAGYLIIGLIWPLTWASEERTVVKRHLGLWLLICSASSVFPLLPVDKKESIRAIIASGVSILAIGYLNAQHLLSKPGMRVLFTVQAILIFLTMVITESSVAHLQAKVGLPVFNQISGWILLVTSSILPFIYPIKHTTIESKLLMFFMGFGPCFVILSISVEGLFYTAYFVTLVTWIDLEVALRTHRKKIALVADAYRIQSDDLRIALFFLFFVQVGFFGTGNVASISSFYLEPVYRLIPIFNPFFMSMLLVFKIVAPYIMLSVTFTALNHRLNLPPFSLFLVAMALTDGMTLTFFFNVTDTGSWLEIGQSISFFCITSLLLLWSAGIYVVGEYLMSDVVAKPTLKKVKST</sequence>
<protein>
    <submittedName>
        <fullName evidence="1">PigN-domain-containing protein</fullName>
    </submittedName>
</protein>
<keyword evidence="2" id="KW-1185">Reference proteome</keyword>
<name>A0ACD3A5T1_9AGAR</name>
<accession>A0ACD3A5T1</accession>
<proteinExistence type="predicted"/>
<gene>
    <name evidence="1" type="ORF">BDN72DRAFT_805303</name>
</gene>